<evidence type="ECO:0000313" key="3">
    <source>
        <dbReference type="EMBL" id="URA10962.1"/>
    </source>
</evidence>
<dbReference type="SUPFAM" id="SSF52788">
    <property type="entry name" value="Phosphotyrosine protein phosphatases I"/>
    <property type="match status" value="1"/>
</dbReference>
<dbReference type="PANTHER" id="PTHR43428:SF1">
    <property type="entry name" value="ARSENATE REDUCTASE"/>
    <property type="match status" value="1"/>
</dbReference>
<feature type="domain" description="Phosphotyrosine protein phosphatase I" evidence="2">
    <location>
        <begin position="4"/>
        <end position="140"/>
    </location>
</feature>
<dbReference type="PANTHER" id="PTHR43428">
    <property type="entry name" value="ARSENATE REDUCTASE"/>
    <property type="match status" value="1"/>
</dbReference>
<keyword evidence="1" id="KW-0059">Arsenical resistance</keyword>
<dbReference type="KEGG" id="taqu:KDW03_03925"/>
<dbReference type="SMART" id="SM00226">
    <property type="entry name" value="LMWPc"/>
    <property type="match status" value="1"/>
</dbReference>
<dbReference type="AlphaFoldDB" id="A0AAX3BF25"/>
<evidence type="ECO:0000259" key="2">
    <source>
        <dbReference type="SMART" id="SM00226"/>
    </source>
</evidence>
<proteinExistence type="predicted"/>
<reference evidence="3" key="1">
    <citation type="submission" date="2021-04" db="EMBL/GenBank/DDBJ databases">
        <authorList>
            <person name="Postec A."/>
        </authorList>
    </citation>
    <scope>NUCLEOTIDE SEQUENCE</scope>
    <source>
        <strain evidence="3">F1F22</strain>
    </source>
</reference>
<reference evidence="3" key="2">
    <citation type="submission" date="2022-06" db="EMBL/GenBank/DDBJ databases">
        <title>Thermospira aquatica gen. nov., sp. nov.</title>
        <authorList>
            <person name="Ben Ali Gam Z."/>
            <person name="Labat M."/>
        </authorList>
    </citation>
    <scope>NUCLEOTIDE SEQUENCE</scope>
    <source>
        <strain evidence="3">F1F22</strain>
    </source>
</reference>
<organism evidence="3 4">
    <name type="scientific">Thermospira aquatica</name>
    <dbReference type="NCBI Taxonomy" id="2828656"/>
    <lineage>
        <taxon>Bacteria</taxon>
        <taxon>Pseudomonadati</taxon>
        <taxon>Spirochaetota</taxon>
        <taxon>Spirochaetia</taxon>
        <taxon>Brevinematales</taxon>
        <taxon>Thermospiraceae</taxon>
        <taxon>Thermospira</taxon>
    </lineage>
</organism>
<dbReference type="RefSeq" id="WP_271436092.1">
    <property type="nucleotide sequence ID" value="NZ_CP073355.1"/>
</dbReference>
<evidence type="ECO:0000256" key="1">
    <source>
        <dbReference type="ARBA" id="ARBA00022849"/>
    </source>
</evidence>
<dbReference type="CDD" id="cd16345">
    <property type="entry name" value="LMWP_ArsC"/>
    <property type="match status" value="1"/>
</dbReference>
<evidence type="ECO:0000313" key="4">
    <source>
        <dbReference type="Proteomes" id="UP001056539"/>
    </source>
</evidence>
<dbReference type="Proteomes" id="UP001056539">
    <property type="component" value="Chromosome"/>
</dbReference>
<dbReference type="GO" id="GO:0046685">
    <property type="term" value="P:response to arsenic-containing substance"/>
    <property type="evidence" value="ECO:0007669"/>
    <property type="project" value="UniProtKB-KW"/>
</dbReference>
<dbReference type="EMBL" id="CP073355">
    <property type="protein sequence ID" value="URA10962.1"/>
    <property type="molecule type" value="Genomic_DNA"/>
</dbReference>
<dbReference type="Pfam" id="PF01451">
    <property type="entry name" value="LMWPc"/>
    <property type="match status" value="1"/>
</dbReference>
<sequence length="142" mass="16479">MRKKRVLFVCVHNSARSQMAEAFLNRLGGEFFEAESAGLEPGKLNPYVVEVMKEIGYDISQNQTKSVFSLYKEGRMYDYVITVCDQEAAERCPIFPGRVERLHWSFKDPSSFQGTDEEKLDFTRKVRDEIKAAIEHFIETNR</sequence>
<keyword evidence="4" id="KW-1185">Reference proteome</keyword>
<name>A0AAX3BF25_9SPIR</name>
<dbReference type="InterPro" id="IPR036196">
    <property type="entry name" value="Ptyr_pPase_sf"/>
</dbReference>
<dbReference type="Gene3D" id="3.40.50.2300">
    <property type="match status" value="1"/>
</dbReference>
<accession>A0AAX3BF25</accession>
<protein>
    <submittedName>
        <fullName evidence="3">Arsenate reductase ArsC</fullName>
    </submittedName>
</protein>
<gene>
    <name evidence="3" type="ORF">KDW03_03925</name>
</gene>
<dbReference type="InterPro" id="IPR023485">
    <property type="entry name" value="Ptyr_pPase"/>
</dbReference>